<proteinExistence type="predicted"/>
<evidence type="ECO:0000313" key="2">
    <source>
        <dbReference type="EMBL" id="HEG89943.1"/>
    </source>
</evidence>
<comment type="caution">
    <text evidence="2">The sequence shown here is derived from an EMBL/GenBank/DDBJ whole genome shotgun (WGS) entry which is preliminary data.</text>
</comment>
<organism evidence="2">
    <name type="scientific">Thermorudis peleae</name>
    <dbReference type="NCBI Taxonomy" id="1382356"/>
    <lineage>
        <taxon>Bacteria</taxon>
        <taxon>Pseudomonadati</taxon>
        <taxon>Thermomicrobiota</taxon>
        <taxon>Thermomicrobia</taxon>
        <taxon>Thermomicrobia incertae sedis</taxon>
        <taxon>Thermorudis</taxon>
    </lineage>
</organism>
<dbReference type="AlphaFoldDB" id="A0A831TEN5"/>
<reference evidence="2" key="1">
    <citation type="journal article" date="2020" name="mSystems">
        <title>Genome- and Community-Level Interaction Insights into Carbon Utilization and Element Cycling Functions of Hydrothermarchaeota in Hydrothermal Sediment.</title>
        <authorList>
            <person name="Zhou Z."/>
            <person name="Liu Y."/>
            <person name="Xu W."/>
            <person name="Pan J."/>
            <person name="Luo Z.H."/>
            <person name="Li M."/>
        </authorList>
    </citation>
    <scope>NUCLEOTIDE SEQUENCE [LARGE SCALE GENOMIC DNA]</scope>
    <source>
        <strain evidence="2">SpSt-210</strain>
    </source>
</reference>
<gene>
    <name evidence="2" type="ORF">ENP34_00620</name>
</gene>
<feature type="domain" description="NurA" evidence="1">
    <location>
        <begin position="75"/>
        <end position="357"/>
    </location>
</feature>
<protein>
    <submittedName>
        <fullName evidence="2">DNA double-strand break repair nuclease NurA</fullName>
    </submittedName>
</protein>
<dbReference type="EMBL" id="DSIY01000014">
    <property type="protein sequence ID" value="HEG89943.1"/>
    <property type="molecule type" value="Genomic_DNA"/>
</dbReference>
<dbReference type="SMART" id="SM00933">
    <property type="entry name" value="NurA"/>
    <property type="match status" value="1"/>
</dbReference>
<name>A0A831TEN5_9BACT</name>
<sequence>MTLDVAAIAEELRRLAADTASWEHAGWSALHAAVRDLDETDLRQRLRTAKTSWLLAQAIQGYRGVSPCPPQPERYTVVAADGSVLNPDRHSPLRYYVINLGIVVLAYGDAPQARMESRARLYAGEEDLYLSDLSRRVPISGTVLGFKRAVEELRQAAELARSLDPPVVVLQDGTLILWGLESQPEFVVNWALSPFLEALAALRDARVPVAGFISYPGSSDVMNVMRVSVCDYPLRGMPVNCDHCRARILTEGHRPACDILPDVSDRVLFEQVFKLTPGERSPVYASASTILERYPEADRIHFFYLHTGAEVARVEIPAWVARDQAMLDLLHAAIIDQCSRARGYPLALQEAHELAVIRAEERREVEILVDRMLAQHGVVLRRSAKERSKRGRYV</sequence>
<evidence type="ECO:0000259" key="1">
    <source>
        <dbReference type="SMART" id="SM00933"/>
    </source>
</evidence>
<dbReference type="Pfam" id="PF09376">
    <property type="entry name" value="NurA"/>
    <property type="match status" value="1"/>
</dbReference>
<accession>A0A831TEN5</accession>
<dbReference type="InterPro" id="IPR018977">
    <property type="entry name" value="NurA_domain"/>
</dbReference>